<dbReference type="SUPFAM" id="SSF54695">
    <property type="entry name" value="POZ domain"/>
    <property type="match status" value="1"/>
</dbReference>
<dbReference type="AlphaFoldDB" id="A0A015IPJ2"/>
<dbReference type="PROSITE" id="PS50097">
    <property type="entry name" value="BTB"/>
    <property type="match status" value="1"/>
</dbReference>
<proteinExistence type="predicted"/>
<dbReference type="InterPro" id="IPR011705">
    <property type="entry name" value="BACK"/>
</dbReference>
<gene>
    <name evidence="3" type="ORF">RirG_218910</name>
</gene>
<dbReference type="InterPro" id="IPR000210">
    <property type="entry name" value="BTB/POZ_dom"/>
</dbReference>
<protein>
    <recommendedName>
        <fullName evidence="5">Kelch-like protein 17</fullName>
    </recommendedName>
</protein>
<dbReference type="PANTHER" id="PTHR45774">
    <property type="entry name" value="BTB/POZ DOMAIN-CONTAINING"/>
    <property type="match status" value="1"/>
</dbReference>
<comment type="caution">
    <text evidence="3">The sequence shown here is derived from an EMBL/GenBank/DDBJ whole genome shotgun (WGS) entry which is preliminary data.</text>
</comment>
<feature type="domain" description="BTB" evidence="1">
    <location>
        <begin position="24"/>
        <end position="97"/>
    </location>
</feature>
<dbReference type="InterPro" id="IPR006571">
    <property type="entry name" value="TLDc_dom"/>
</dbReference>
<dbReference type="InterPro" id="IPR011333">
    <property type="entry name" value="SKP1/BTB/POZ_sf"/>
</dbReference>
<evidence type="ECO:0008006" key="5">
    <source>
        <dbReference type="Google" id="ProtNLM"/>
    </source>
</evidence>
<dbReference type="Proteomes" id="UP000022910">
    <property type="component" value="Unassembled WGS sequence"/>
</dbReference>
<dbReference type="Pfam" id="PF00651">
    <property type="entry name" value="BTB"/>
    <property type="match status" value="1"/>
</dbReference>
<evidence type="ECO:0000313" key="3">
    <source>
        <dbReference type="EMBL" id="EXX56140.1"/>
    </source>
</evidence>
<reference evidence="3 4" key="1">
    <citation type="submission" date="2014-02" db="EMBL/GenBank/DDBJ databases">
        <title>Single nucleus genome sequencing reveals high similarity among nuclei of an endomycorrhizal fungus.</title>
        <authorList>
            <person name="Lin K."/>
            <person name="Geurts R."/>
            <person name="Zhang Z."/>
            <person name="Limpens E."/>
            <person name="Saunders D.G."/>
            <person name="Mu D."/>
            <person name="Pang E."/>
            <person name="Cao H."/>
            <person name="Cha H."/>
            <person name="Lin T."/>
            <person name="Zhou Q."/>
            <person name="Shang Y."/>
            <person name="Li Y."/>
            <person name="Ivanov S."/>
            <person name="Sharma T."/>
            <person name="Velzen R.V."/>
            <person name="Ruijter N.D."/>
            <person name="Aanen D.K."/>
            <person name="Win J."/>
            <person name="Kamoun S."/>
            <person name="Bisseling T."/>
            <person name="Huang S."/>
        </authorList>
    </citation>
    <scope>NUCLEOTIDE SEQUENCE [LARGE SCALE GENOMIC DNA]</scope>
    <source>
        <strain evidence="4">DAOM197198w</strain>
    </source>
</reference>
<dbReference type="Gene3D" id="1.25.40.420">
    <property type="match status" value="1"/>
</dbReference>
<evidence type="ECO:0000259" key="2">
    <source>
        <dbReference type="PROSITE" id="PS51886"/>
    </source>
</evidence>
<dbReference type="SMART" id="SM00225">
    <property type="entry name" value="BTB"/>
    <property type="match status" value="1"/>
</dbReference>
<feature type="domain" description="TLDc" evidence="2">
    <location>
        <begin position="297"/>
        <end position="473"/>
    </location>
</feature>
<dbReference type="EMBL" id="JEMT01027823">
    <property type="protein sequence ID" value="EXX56140.1"/>
    <property type="molecule type" value="Genomic_DNA"/>
</dbReference>
<dbReference type="HOGENOM" id="CLU_021542_0_2_1"/>
<dbReference type="PROSITE" id="PS51886">
    <property type="entry name" value="TLDC"/>
    <property type="match status" value="1"/>
</dbReference>
<sequence length="477" mass="56331">MDDTKLLSKLSQNLLEILNDEEYYDITIEVGNDPNVKIFRAHMIILNYRSPYLRRILSTNKKKNDGILNHIILPNILPEIFQIILRYIYGGTISLKEYNITDIIKVLIVANELGLQELIRYLESFLIENQSNWMEQNFDLIYQTSFENNSSLRLQKNCTDLILKEPNKIFDSPKFSSIPENLLVALIQNDNLQMGEIQIWEHVIKWGLSQNPELPSDPTNFSKEDFNNLKNILRQCIPFIKFYNLDSKEFSQKVLPYKKILPKELREDLLNYFLNNDRKKSVPRMLSDGHSTKINSEIITFQHTELISKWIDKLEIKEKLISSYEFKLLYRDSRDRPIELHNRFENFHKICDNQSRTVTIIKVEDSNEILGGFNPIKWKTDGNYGVTKDSFIFTFNNDGIEDYILSRVKNEKKAILNCSMYDGFGPLFGDKDLLLYQTFDNELKVSCEKKDYEKRIRKINDSRVLEFEVFKVQIVYF</sequence>
<evidence type="ECO:0000313" key="4">
    <source>
        <dbReference type="Proteomes" id="UP000022910"/>
    </source>
</evidence>
<accession>A0A015IPJ2</accession>
<dbReference type="CDD" id="cd18186">
    <property type="entry name" value="BTB_POZ_ZBTB_KLHL-like"/>
    <property type="match status" value="1"/>
</dbReference>
<dbReference type="Pfam" id="PF07534">
    <property type="entry name" value="TLD"/>
    <property type="match status" value="1"/>
</dbReference>
<organism evidence="3 4">
    <name type="scientific">Rhizophagus irregularis (strain DAOM 197198w)</name>
    <name type="common">Glomus intraradices</name>
    <dbReference type="NCBI Taxonomy" id="1432141"/>
    <lineage>
        <taxon>Eukaryota</taxon>
        <taxon>Fungi</taxon>
        <taxon>Fungi incertae sedis</taxon>
        <taxon>Mucoromycota</taxon>
        <taxon>Glomeromycotina</taxon>
        <taxon>Glomeromycetes</taxon>
        <taxon>Glomerales</taxon>
        <taxon>Glomeraceae</taxon>
        <taxon>Rhizophagus</taxon>
    </lineage>
</organism>
<evidence type="ECO:0000259" key="1">
    <source>
        <dbReference type="PROSITE" id="PS50097"/>
    </source>
</evidence>
<dbReference type="PANTHER" id="PTHR45774:SF3">
    <property type="entry name" value="BTB (POZ) DOMAIN-CONTAINING 2B-RELATED"/>
    <property type="match status" value="1"/>
</dbReference>
<name>A0A015IPJ2_RHIIW</name>
<dbReference type="Gene3D" id="3.30.710.10">
    <property type="entry name" value="Potassium Channel Kv1.1, Chain A"/>
    <property type="match status" value="1"/>
</dbReference>
<dbReference type="Pfam" id="PF07707">
    <property type="entry name" value="BACK"/>
    <property type="match status" value="1"/>
</dbReference>
<keyword evidence="4" id="KW-1185">Reference proteome</keyword>